<dbReference type="GO" id="GO:0005886">
    <property type="term" value="C:plasma membrane"/>
    <property type="evidence" value="ECO:0007669"/>
    <property type="project" value="TreeGrafter"/>
</dbReference>
<sequence length="376" mass="40928">MKISILAAALTLLLLTPACKEQRTVQTEEKTYPLMRVELSDRLLNSSFPATLRGRQTVEIRPQVSGMITEIRINEGDPVRKDSILFIIDQTQYKAAYEIAVANVKSAEAALSTARLVLESTQDLYENEVVSEFDLMTAQNDLVEAEAKLALAQAEETRAYNNLSYTEVRSPVNGVASMTPYRVGALVSSSIAEPLVKVSDDSQIYAYFSMAENQMLDMMLENGSMNAFKDIPAVQLEMSNGRLYDQSGRITALSGTIDQTTGAISIRASFPNRSHLLRDGGSGSVIIPHQMNDCIVIPQSATFEIQDRIFVYKVVDGKASSAQIKVASVNNGSEYVVEDGLEVGDVIISEGAGLVQEGTVIPNAGDFMASESSEEE</sequence>
<dbReference type="Pfam" id="PF25917">
    <property type="entry name" value="BSH_RND"/>
    <property type="match status" value="1"/>
</dbReference>
<feature type="chain" id="PRO_5039236281" evidence="3">
    <location>
        <begin position="21"/>
        <end position="376"/>
    </location>
</feature>
<organism evidence="6 7">
    <name type="scientific">Candidatus Cryptobacteroides merdipullorum</name>
    <dbReference type="NCBI Taxonomy" id="2840771"/>
    <lineage>
        <taxon>Bacteria</taxon>
        <taxon>Pseudomonadati</taxon>
        <taxon>Bacteroidota</taxon>
        <taxon>Bacteroidia</taxon>
        <taxon>Bacteroidales</taxon>
        <taxon>Candidatus Cryptobacteroides</taxon>
    </lineage>
</organism>
<evidence type="ECO:0000256" key="3">
    <source>
        <dbReference type="SAM" id="SignalP"/>
    </source>
</evidence>
<gene>
    <name evidence="6" type="ORF">IAC35_02695</name>
</gene>
<dbReference type="AlphaFoldDB" id="A0A9D1KH79"/>
<feature type="coiled-coil region" evidence="2">
    <location>
        <begin position="135"/>
        <end position="162"/>
    </location>
</feature>
<accession>A0A9D1KH79</accession>
<dbReference type="PANTHER" id="PTHR30158:SF23">
    <property type="entry name" value="MULTIDRUG RESISTANCE PROTEIN MEXA"/>
    <property type="match status" value="1"/>
</dbReference>
<dbReference type="Gene3D" id="2.40.50.100">
    <property type="match status" value="1"/>
</dbReference>
<evidence type="ECO:0000256" key="1">
    <source>
        <dbReference type="ARBA" id="ARBA00009477"/>
    </source>
</evidence>
<keyword evidence="3" id="KW-0732">Signal</keyword>
<dbReference type="InterPro" id="IPR058626">
    <property type="entry name" value="MdtA-like_b-barrel"/>
</dbReference>
<proteinExistence type="inferred from homology"/>
<reference evidence="6" key="1">
    <citation type="submission" date="2020-10" db="EMBL/GenBank/DDBJ databases">
        <authorList>
            <person name="Gilroy R."/>
        </authorList>
    </citation>
    <scope>NUCLEOTIDE SEQUENCE</scope>
    <source>
        <strain evidence="6">ChiHecec2B26-709</strain>
    </source>
</reference>
<protein>
    <submittedName>
        <fullName evidence="6">Efflux RND transporter periplasmic adaptor subunit</fullName>
    </submittedName>
</protein>
<dbReference type="PANTHER" id="PTHR30158">
    <property type="entry name" value="ACRA/E-RELATED COMPONENT OF DRUG EFFLUX TRANSPORTER"/>
    <property type="match status" value="1"/>
</dbReference>
<dbReference type="Gene3D" id="2.40.30.170">
    <property type="match status" value="1"/>
</dbReference>
<dbReference type="Gene3D" id="1.10.287.470">
    <property type="entry name" value="Helix hairpin bin"/>
    <property type="match status" value="1"/>
</dbReference>
<evidence type="ECO:0000259" key="4">
    <source>
        <dbReference type="Pfam" id="PF25917"/>
    </source>
</evidence>
<comment type="similarity">
    <text evidence="1">Belongs to the membrane fusion protein (MFP) (TC 8.A.1) family.</text>
</comment>
<dbReference type="EMBL" id="DVLC01000051">
    <property type="protein sequence ID" value="HIT46747.1"/>
    <property type="molecule type" value="Genomic_DNA"/>
</dbReference>
<comment type="caution">
    <text evidence="6">The sequence shown here is derived from an EMBL/GenBank/DDBJ whole genome shotgun (WGS) entry which is preliminary data.</text>
</comment>
<feature type="signal peptide" evidence="3">
    <location>
        <begin position="1"/>
        <end position="20"/>
    </location>
</feature>
<dbReference type="Proteomes" id="UP000886881">
    <property type="component" value="Unassembled WGS sequence"/>
</dbReference>
<dbReference type="InterPro" id="IPR058625">
    <property type="entry name" value="MdtA-like_BSH"/>
</dbReference>
<dbReference type="NCBIfam" id="TIGR01730">
    <property type="entry name" value="RND_mfp"/>
    <property type="match status" value="1"/>
</dbReference>
<evidence type="ECO:0000256" key="2">
    <source>
        <dbReference type="SAM" id="Coils"/>
    </source>
</evidence>
<keyword evidence="2" id="KW-0175">Coiled coil</keyword>
<dbReference type="GO" id="GO:0046677">
    <property type="term" value="P:response to antibiotic"/>
    <property type="evidence" value="ECO:0007669"/>
    <property type="project" value="TreeGrafter"/>
</dbReference>
<name>A0A9D1KH79_9BACT</name>
<feature type="domain" description="Multidrug resistance protein MdtA-like barrel-sandwich hybrid" evidence="4">
    <location>
        <begin position="57"/>
        <end position="197"/>
    </location>
</feature>
<dbReference type="SUPFAM" id="SSF111369">
    <property type="entry name" value="HlyD-like secretion proteins"/>
    <property type="match status" value="1"/>
</dbReference>
<evidence type="ECO:0000259" key="5">
    <source>
        <dbReference type="Pfam" id="PF25944"/>
    </source>
</evidence>
<dbReference type="GO" id="GO:0030313">
    <property type="term" value="C:cell envelope"/>
    <property type="evidence" value="ECO:0007669"/>
    <property type="project" value="UniProtKB-SubCell"/>
</dbReference>
<feature type="domain" description="Multidrug resistance protein MdtA-like beta-barrel" evidence="5">
    <location>
        <begin position="204"/>
        <end position="279"/>
    </location>
</feature>
<reference evidence="6" key="2">
    <citation type="journal article" date="2021" name="PeerJ">
        <title>Extensive microbial diversity within the chicken gut microbiome revealed by metagenomics and culture.</title>
        <authorList>
            <person name="Gilroy R."/>
            <person name="Ravi A."/>
            <person name="Getino M."/>
            <person name="Pursley I."/>
            <person name="Horton D.L."/>
            <person name="Alikhan N.F."/>
            <person name="Baker D."/>
            <person name="Gharbi K."/>
            <person name="Hall N."/>
            <person name="Watson M."/>
            <person name="Adriaenssens E.M."/>
            <person name="Foster-Nyarko E."/>
            <person name="Jarju S."/>
            <person name="Secka A."/>
            <person name="Antonio M."/>
            <person name="Oren A."/>
            <person name="Chaudhuri R.R."/>
            <person name="La Ragione R."/>
            <person name="Hildebrand F."/>
            <person name="Pallen M.J."/>
        </authorList>
    </citation>
    <scope>NUCLEOTIDE SEQUENCE</scope>
    <source>
        <strain evidence="6">ChiHecec2B26-709</strain>
    </source>
</reference>
<evidence type="ECO:0000313" key="6">
    <source>
        <dbReference type="EMBL" id="HIT46747.1"/>
    </source>
</evidence>
<evidence type="ECO:0000313" key="7">
    <source>
        <dbReference type="Proteomes" id="UP000886881"/>
    </source>
</evidence>
<dbReference type="Pfam" id="PF25944">
    <property type="entry name" value="Beta-barrel_RND"/>
    <property type="match status" value="1"/>
</dbReference>
<dbReference type="InterPro" id="IPR006143">
    <property type="entry name" value="RND_pump_MFP"/>
</dbReference>
<dbReference type="GO" id="GO:0015562">
    <property type="term" value="F:efflux transmembrane transporter activity"/>
    <property type="evidence" value="ECO:0007669"/>
    <property type="project" value="InterPro"/>
</dbReference>
<dbReference type="Gene3D" id="2.40.420.20">
    <property type="match status" value="1"/>
</dbReference>